<dbReference type="PANTHER" id="PTHR47371">
    <property type="entry name" value="LIPOTEICHOIC ACID SYNTHASE"/>
    <property type="match status" value="1"/>
</dbReference>
<keyword evidence="2" id="KW-1003">Cell membrane</keyword>
<dbReference type="PANTHER" id="PTHR47371:SF3">
    <property type="entry name" value="PHOSPHOGLYCEROL TRANSFERASE I"/>
    <property type="match status" value="1"/>
</dbReference>
<gene>
    <name evidence="8" type="ORF">N5D93_19200</name>
</gene>
<feature type="transmembrane region" description="Helical" evidence="6">
    <location>
        <begin position="166"/>
        <end position="186"/>
    </location>
</feature>
<feature type="transmembrane region" description="Helical" evidence="6">
    <location>
        <begin position="64"/>
        <end position="83"/>
    </location>
</feature>
<keyword evidence="3 6" id="KW-0812">Transmembrane</keyword>
<dbReference type="Gene3D" id="3.40.720.10">
    <property type="entry name" value="Alkaline Phosphatase, subunit A"/>
    <property type="match status" value="1"/>
</dbReference>
<feature type="transmembrane region" description="Helical" evidence="6">
    <location>
        <begin position="39"/>
        <end position="58"/>
    </location>
</feature>
<proteinExistence type="predicted"/>
<evidence type="ECO:0000313" key="8">
    <source>
        <dbReference type="EMBL" id="MDH0737952.1"/>
    </source>
</evidence>
<name>A0AA42LR01_9BURK</name>
<comment type="subcellular location">
    <subcellularLocation>
        <location evidence="1">Cell membrane</location>
        <topology evidence="1">Multi-pass membrane protein</topology>
    </subcellularLocation>
</comment>
<evidence type="ECO:0000256" key="3">
    <source>
        <dbReference type="ARBA" id="ARBA00022692"/>
    </source>
</evidence>
<dbReference type="AlphaFoldDB" id="A0AA42LR01"/>
<evidence type="ECO:0000313" key="9">
    <source>
        <dbReference type="Proteomes" id="UP001161094"/>
    </source>
</evidence>
<evidence type="ECO:0000256" key="1">
    <source>
        <dbReference type="ARBA" id="ARBA00004651"/>
    </source>
</evidence>
<feature type="transmembrane region" description="Helical" evidence="6">
    <location>
        <begin position="109"/>
        <end position="132"/>
    </location>
</feature>
<dbReference type="RefSeq" id="WP_279996177.1">
    <property type="nucleotide sequence ID" value="NZ_JAOCDZ010000013.1"/>
</dbReference>
<dbReference type="GO" id="GO:0005886">
    <property type="term" value="C:plasma membrane"/>
    <property type="evidence" value="ECO:0007669"/>
    <property type="project" value="UniProtKB-SubCell"/>
</dbReference>
<dbReference type="CDD" id="cd16015">
    <property type="entry name" value="LTA_synthase"/>
    <property type="match status" value="1"/>
</dbReference>
<accession>A0AA42LR01</accession>
<evidence type="ECO:0000256" key="5">
    <source>
        <dbReference type="ARBA" id="ARBA00023136"/>
    </source>
</evidence>
<dbReference type="Proteomes" id="UP001161094">
    <property type="component" value="Unassembled WGS sequence"/>
</dbReference>
<keyword evidence="5 6" id="KW-0472">Membrane</keyword>
<organism evidence="8 9">
    <name type="scientific">Achromobacter spanius</name>
    <dbReference type="NCBI Taxonomy" id="217203"/>
    <lineage>
        <taxon>Bacteria</taxon>
        <taxon>Pseudomonadati</taxon>
        <taxon>Pseudomonadota</taxon>
        <taxon>Betaproteobacteria</taxon>
        <taxon>Burkholderiales</taxon>
        <taxon>Alcaligenaceae</taxon>
        <taxon>Achromobacter</taxon>
    </lineage>
</organism>
<evidence type="ECO:0000256" key="2">
    <source>
        <dbReference type="ARBA" id="ARBA00022475"/>
    </source>
</evidence>
<sequence>MIEAFWIPLLPPYLIGLVLSFAVEALLTPRPVAPWRRPMAAVGVHVGVWTLAFALELMLFRRPYFAVANVLAIELLIVLVSNAKYKALKEPFVYPDFEYFLDAVKHPRLYLPFFGVGKALAAGGGYGVALWAGLTLEDSVTAGAGVWLASFAELPQEGGFDSTVPVGFFFSFSAGLALIGSACIALGNKGQSPRFDAIFDLRNMGLFTALSSYRECERRPIAAIRQKAPFAAIAPAERTLALLPDMVVIQSESFFDVRRAYPKLIQQNVLANFDVLKSEAIEHGTLRVEAWGANTVRTEFGFLSGIRSQALGVHQYNPYRKLTQSPFPSLPSYLQSLGYRTICVHPYYRSFYRRHRALPMLGFDEFIDISAFGPECREGAYVGDRALGEMVSQLLDHASDGPLYVHVITMENHGPLHWEQITPEDEACTMTRPLPAGCRDLIAYVKHLRNADAMFGQMRETLLSRNRHSVLCLFGDHVPIMPGVYRALGQSDGQTDYVLWRSDLRQSSPPCAADVTSLALRYSEIAGLIRATT</sequence>
<evidence type="ECO:0000256" key="4">
    <source>
        <dbReference type="ARBA" id="ARBA00022989"/>
    </source>
</evidence>
<dbReference type="Pfam" id="PF00884">
    <property type="entry name" value="Sulfatase"/>
    <property type="match status" value="1"/>
</dbReference>
<evidence type="ECO:0000256" key="6">
    <source>
        <dbReference type="SAM" id="Phobius"/>
    </source>
</evidence>
<dbReference type="InterPro" id="IPR017850">
    <property type="entry name" value="Alkaline_phosphatase_core_sf"/>
</dbReference>
<comment type="caution">
    <text evidence="8">The sequence shown here is derived from an EMBL/GenBank/DDBJ whole genome shotgun (WGS) entry which is preliminary data.</text>
</comment>
<protein>
    <submittedName>
        <fullName evidence="8">LTA synthase family protein</fullName>
    </submittedName>
</protein>
<feature type="transmembrane region" description="Helical" evidence="6">
    <location>
        <begin position="6"/>
        <end position="27"/>
    </location>
</feature>
<dbReference type="InterPro" id="IPR050448">
    <property type="entry name" value="OpgB/LTA_synthase_biosynth"/>
</dbReference>
<feature type="domain" description="Sulfatase N-terminal" evidence="7">
    <location>
        <begin position="244"/>
        <end position="507"/>
    </location>
</feature>
<dbReference type="InterPro" id="IPR000917">
    <property type="entry name" value="Sulfatase_N"/>
</dbReference>
<dbReference type="EMBL" id="JAOCDZ010000013">
    <property type="protein sequence ID" value="MDH0737952.1"/>
    <property type="molecule type" value="Genomic_DNA"/>
</dbReference>
<keyword evidence="4 6" id="KW-1133">Transmembrane helix</keyword>
<reference evidence="8" key="1">
    <citation type="submission" date="2022-09" db="EMBL/GenBank/DDBJ databases">
        <title>Intensive care unit water sources are persistently colonized with multi-drug resistant bacteria and are the site of extensive horizontal gene transfer of antibiotic resistance genes.</title>
        <authorList>
            <person name="Diorio-Toth L."/>
        </authorList>
    </citation>
    <scope>NUCLEOTIDE SEQUENCE</scope>
    <source>
        <strain evidence="8">GD03843</strain>
    </source>
</reference>
<dbReference type="SUPFAM" id="SSF53649">
    <property type="entry name" value="Alkaline phosphatase-like"/>
    <property type="match status" value="1"/>
</dbReference>
<evidence type="ECO:0000259" key="7">
    <source>
        <dbReference type="Pfam" id="PF00884"/>
    </source>
</evidence>